<dbReference type="EMBL" id="KL197711">
    <property type="protein sequence ID" value="KDQ62818.1"/>
    <property type="molecule type" value="Genomic_DNA"/>
</dbReference>
<name>A0A067Q6Y9_9AGAM</name>
<protein>
    <submittedName>
        <fullName evidence="2">Uncharacterized protein</fullName>
    </submittedName>
</protein>
<evidence type="ECO:0000313" key="2">
    <source>
        <dbReference type="EMBL" id="KDQ62818.1"/>
    </source>
</evidence>
<dbReference type="Proteomes" id="UP000027265">
    <property type="component" value="Unassembled WGS sequence"/>
</dbReference>
<keyword evidence="3" id="KW-1185">Reference proteome</keyword>
<feature type="non-terminal residue" evidence="2">
    <location>
        <position position="358"/>
    </location>
</feature>
<evidence type="ECO:0000313" key="3">
    <source>
        <dbReference type="Proteomes" id="UP000027265"/>
    </source>
</evidence>
<feature type="compositionally biased region" description="Low complexity" evidence="1">
    <location>
        <begin position="7"/>
        <end position="22"/>
    </location>
</feature>
<feature type="region of interest" description="Disordered" evidence="1">
    <location>
        <begin position="1"/>
        <end position="34"/>
    </location>
</feature>
<gene>
    <name evidence="2" type="ORF">JAAARDRAFT_30730</name>
</gene>
<dbReference type="HOGENOM" id="CLU_775136_0_0_1"/>
<reference evidence="3" key="1">
    <citation type="journal article" date="2014" name="Proc. Natl. Acad. Sci. U.S.A.">
        <title>Extensive sampling of basidiomycete genomes demonstrates inadequacy of the white-rot/brown-rot paradigm for wood decay fungi.</title>
        <authorList>
            <person name="Riley R."/>
            <person name="Salamov A.A."/>
            <person name="Brown D.W."/>
            <person name="Nagy L.G."/>
            <person name="Floudas D."/>
            <person name="Held B.W."/>
            <person name="Levasseur A."/>
            <person name="Lombard V."/>
            <person name="Morin E."/>
            <person name="Otillar R."/>
            <person name="Lindquist E.A."/>
            <person name="Sun H."/>
            <person name="LaButti K.M."/>
            <person name="Schmutz J."/>
            <person name="Jabbour D."/>
            <person name="Luo H."/>
            <person name="Baker S.E."/>
            <person name="Pisabarro A.G."/>
            <person name="Walton J.D."/>
            <person name="Blanchette R.A."/>
            <person name="Henrissat B."/>
            <person name="Martin F."/>
            <person name="Cullen D."/>
            <person name="Hibbett D.S."/>
            <person name="Grigoriev I.V."/>
        </authorList>
    </citation>
    <scope>NUCLEOTIDE SEQUENCE [LARGE SCALE GENOMIC DNA]</scope>
    <source>
        <strain evidence="3">MUCL 33604</strain>
    </source>
</reference>
<sequence>MRSTNGSTLTISSPLTLSSSPTRQPISPGFPSATPWPGVHSTLGNELKSPSLPLYLQRAQSLPGGSLFPHPLSPTLGVRPIPYVEDIHLPDGMNMSPMSARFEVSMDDGEDSWQQHQRRRVPPSIKRGTYIAFSLSKDLIFHAFNSPEARKRIEQVKMGKYLGLVTDSSAYIHDGGVVEELIVSYVSTSPPPPLMKHFADHYVPISPSPSSATNRRSDDSHAPLRTNILFPLPNAKQWTTLGTRLLVHHSQLHPSSLSFRLDQDDFGRVEEAGEEESAKIAVEMDMDIWENAMREEGEDEGRGESQEAGWSREELEMAGKLQIPTMGIPVEVWEDVRVGVAANGCDPAMFIKEIQQIF</sequence>
<proteinExistence type="predicted"/>
<accession>A0A067Q6Y9</accession>
<organism evidence="2 3">
    <name type="scientific">Jaapia argillacea MUCL 33604</name>
    <dbReference type="NCBI Taxonomy" id="933084"/>
    <lineage>
        <taxon>Eukaryota</taxon>
        <taxon>Fungi</taxon>
        <taxon>Dikarya</taxon>
        <taxon>Basidiomycota</taxon>
        <taxon>Agaricomycotina</taxon>
        <taxon>Agaricomycetes</taxon>
        <taxon>Agaricomycetidae</taxon>
        <taxon>Jaapiales</taxon>
        <taxon>Jaapiaceae</taxon>
        <taxon>Jaapia</taxon>
    </lineage>
</organism>
<evidence type="ECO:0000256" key="1">
    <source>
        <dbReference type="SAM" id="MobiDB-lite"/>
    </source>
</evidence>
<dbReference type="InParanoid" id="A0A067Q6Y9"/>
<dbReference type="AlphaFoldDB" id="A0A067Q6Y9"/>
<dbReference type="OrthoDB" id="2717234at2759"/>